<evidence type="ECO:0000256" key="4">
    <source>
        <dbReference type="ARBA" id="ARBA00022737"/>
    </source>
</evidence>
<name>A0ABP1G5X5_9CHLO</name>
<dbReference type="PROSITE" id="PS50920">
    <property type="entry name" value="SOLCAR"/>
    <property type="match status" value="3"/>
</dbReference>
<reference evidence="12 13" key="1">
    <citation type="submission" date="2024-06" db="EMBL/GenBank/DDBJ databases">
        <authorList>
            <person name="Kraege A."/>
            <person name="Thomma B."/>
        </authorList>
    </citation>
    <scope>NUCLEOTIDE SEQUENCE [LARGE SCALE GENOMIC DNA]</scope>
</reference>
<keyword evidence="2 9" id="KW-0813">Transport</keyword>
<organism evidence="12 13">
    <name type="scientific">Coccomyxa viridis</name>
    <dbReference type="NCBI Taxonomy" id="1274662"/>
    <lineage>
        <taxon>Eukaryota</taxon>
        <taxon>Viridiplantae</taxon>
        <taxon>Chlorophyta</taxon>
        <taxon>core chlorophytes</taxon>
        <taxon>Trebouxiophyceae</taxon>
        <taxon>Trebouxiophyceae incertae sedis</taxon>
        <taxon>Coccomyxaceae</taxon>
        <taxon>Coccomyxa</taxon>
    </lineage>
</organism>
<evidence type="ECO:0000256" key="10">
    <source>
        <dbReference type="SAM" id="MobiDB-lite"/>
    </source>
</evidence>
<evidence type="ECO:0000256" key="1">
    <source>
        <dbReference type="ARBA" id="ARBA00004448"/>
    </source>
</evidence>
<dbReference type="PRINTS" id="PR00926">
    <property type="entry name" value="MITOCARRIER"/>
</dbReference>
<dbReference type="Pfam" id="PF13499">
    <property type="entry name" value="EF-hand_7"/>
    <property type="match status" value="2"/>
</dbReference>
<keyword evidence="3 8" id="KW-0812">Transmembrane</keyword>
<evidence type="ECO:0000256" key="2">
    <source>
        <dbReference type="ARBA" id="ARBA00022448"/>
    </source>
</evidence>
<dbReference type="EMBL" id="CAXHTA020000017">
    <property type="protein sequence ID" value="CAL5227611.1"/>
    <property type="molecule type" value="Genomic_DNA"/>
</dbReference>
<feature type="region of interest" description="Disordered" evidence="10">
    <location>
        <begin position="1"/>
        <end position="25"/>
    </location>
</feature>
<gene>
    <name evidence="12" type="primary">g10613</name>
    <name evidence="12" type="ORF">VP750_LOCUS9517</name>
</gene>
<dbReference type="PANTHER" id="PTHR24089">
    <property type="entry name" value="SOLUTE CARRIER FAMILY 25"/>
    <property type="match status" value="1"/>
</dbReference>
<dbReference type="Proteomes" id="UP001497392">
    <property type="component" value="Unassembled WGS sequence"/>
</dbReference>
<dbReference type="InterPro" id="IPR002048">
    <property type="entry name" value="EF_hand_dom"/>
</dbReference>
<evidence type="ECO:0000256" key="7">
    <source>
        <dbReference type="ARBA" id="ARBA00023136"/>
    </source>
</evidence>
<dbReference type="SUPFAM" id="SSF47473">
    <property type="entry name" value="EF-hand"/>
    <property type="match status" value="1"/>
</dbReference>
<feature type="domain" description="EF-hand" evidence="11">
    <location>
        <begin position="131"/>
        <end position="166"/>
    </location>
</feature>
<dbReference type="Gene3D" id="1.50.40.10">
    <property type="entry name" value="Mitochondrial carrier domain"/>
    <property type="match status" value="1"/>
</dbReference>
<keyword evidence="13" id="KW-1185">Reference proteome</keyword>
<keyword evidence="4" id="KW-0677">Repeat</keyword>
<dbReference type="InterPro" id="IPR018247">
    <property type="entry name" value="EF_Hand_1_Ca_BS"/>
</dbReference>
<evidence type="ECO:0000256" key="8">
    <source>
        <dbReference type="PROSITE-ProRule" id="PRU00282"/>
    </source>
</evidence>
<dbReference type="InterPro" id="IPR023395">
    <property type="entry name" value="MCP_dom_sf"/>
</dbReference>
<comment type="subcellular location">
    <subcellularLocation>
        <location evidence="1">Mitochondrion inner membrane</location>
        <topology evidence="1">Multi-pass membrane protein</topology>
    </subcellularLocation>
</comment>
<evidence type="ECO:0000256" key="9">
    <source>
        <dbReference type="RuleBase" id="RU000488"/>
    </source>
</evidence>
<dbReference type="Gene3D" id="1.10.238.10">
    <property type="entry name" value="EF-hand"/>
    <property type="match status" value="2"/>
</dbReference>
<keyword evidence="5" id="KW-0106">Calcium</keyword>
<evidence type="ECO:0000259" key="11">
    <source>
        <dbReference type="PROSITE" id="PS50222"/>
    </source>
</evidence>
<feature type="repeat" description="Solcar" evidence="8">
    <location>
        <begin position="394"/>
        <end position="483"/>
    </location>
</feature>
<dbReference type="SMART" id="SM00054">
    <property type="entry name" value="EFh"/>
    <property type="match status" value="4"/>
</dbReference>
<accession>A0ABP1G5X5</accession>
<dbReference type="PROSITE" id="PS00018">
    <property type="entry name" value="EF_HAND_1"/>
    <property type="match status" value="4"/>
</dbReference>
<evidence type="ECO:0000313" key="13">
    <source>
        <dbReference type="Proteomes" id="UP001497392"/>
    </source>
</evidence>
<dbReference type="SUPFAM" id="SSF103506">
    <property type="entry name" value="Mitochondrial carrier"/>
    <property type="match status" value="1"/>
</dbReference>
<feature type="repeat" description="Solcar" evidence="8">
    <location>
        <begin position="197"/>
        <end position="283"/>
    </location>
</feature>
<keyword evidence="6" id="KW-1133">Transmembrane helix</keyword>
<feature type="repeat" description="Solcar" evidence="8">
    <location>
        <begin position="303"/>
        <end position="384"/>
    </location>
</feature>
<evidence type="ECO:0000256" key="5">
    <source>
        <dbReference type="ARBA" id="ARBA00022837"/>
    </source>
</evidence>
<evidence type="ECO:0000313" key="12">
    <source>
        <dbReference type="EMBL" id="CAL5227611.1"/>
    </source>
</evidence>
<dbReference type="PROSITE" id="PS50222">
    <property type="entry name" value="EF_HAND_2"/>
    <property type="match status" value="4"/>
</dbReference>
<proteinExistence type="inferred from homology"/>
<dbReference type="InterPro" id="IPR011992">
    <property type="entry name" value="EF-hand-dom_pair"/>
</dbReference>
<keyword evidence="7 8" id="KW-0472">Membrane</keyword>
<dbReference type="Pfam" id="PF00153">
    <property type="entry name" value="Mito_carr"/>
    <property type="match status" value="3"/>
</dbReference>
<feature type="domain" description="EF-hand" evidence="11">
    <location>
        <begin position="100"/>
        <end position="130"/>
    </location>
</feature>
<protein>
    <submittedName>
        <fullName evidence="12">G10613 protein</fullName>
    </submittedName>
</protein>
<comment type="caution">
    <text evidence="12">The sequence shown here is derived from an EMBL/GenBank/DDBJ whole genome shotgun (WGS) entry which is preliminary data.</text>
</comment>
<dbReference type="InterPro" id="IPR002067">
    <property type="entry name" value="MCP"/>
</dbReference>
<feature type="domain" description="EF-hand" evidence="11">
    <location>
        <begin position="64"/>
        <end position="99"/>
    </location>
</feature>
<evidence type="ECO:0000256" key="3">
    <source>
        <dbReference type="ARBA" id="ARBA00022692"/>
    </source>
</evidence>
<feature type="domain" description="EF-hand" evidence="11">
    <location>
        <begin position="28"/>
        <end position="63"/>
    </location>
</feature>
<evidence type="ECO:0000256" key="6">
    <source>
        <dbReference type="ARBA" id="ARBA00022989"/>
    </source>
</evidence>
<comment type="similarity">
    <text evidence="9">Belongs to the mitochondrial carrier (TC 2.A.29) family.</text>
</comment>
<sequence>MEAFRGPSLDGDLHDDDEHEKGVTLSDAAQETIHDIFRELDRNHDGKLQIPEIKGALGEMGLPRSISYLHEILQQYDKDGDGSIDWQEFKQYVAKKERVVQRTFAKLDVDNSGYIDADELTRAMRKLWLSVSIEDSQHMIDMLDVNHDNRVSMDEFRRFVYLLPESLVTPTNIVYALVDSSDWIQGVELRLCMTPPKQPFQRLIAGGVAGMVSRASVAPFERMRTMYMVRQADGRSLGMGGCAKKIYKEGGVAALFKGNFATMVKVAPQTAIQFAVYDTITDAMYESLSRVEQASGIPQTRQLSKWQHLLAGCTAGAAATLVTYPLETLRTHMACGGHSYRQCWSDVVKAHGHKGLYNGFVSGLLSSTVSNGLGFASYETGLSMYRKINEGVTPGPAERGVIAGGAAVTVMAAIQPLEVCCRRMQVQGREGFPVKYDNVFQCAYTVAKEEGIASFWRGSMCSFMKVAPSIAAVRFVYELLVQEWGVGGLRKYRVHDPSDPPWM</sequence>
<dbReference type="InterPro" id="IPR018108">
    <property type="entry name" value="MCP_transmembrane"/>
</dbReference>